<dbReference type="CDD" id="cd01438">
    <property type="entry name" value="tankyrase_like"/>
    <property type="match status" value="1"/>
</dbReference>
<dbReference type="InterPro" id="IPR012317">
    <property type="entry name" value="Poly(ADP-ribose)pol_cat_dom"/>
</dbReference>
<keyword evidence="8" id="KW-0808">Transferase</keyword>
<keyword evidence="8" id="KW-0520">NAD</keyword>
<evidence type="ECO:0000256" key="3">
    <source>
        <dbReference type="ARBA" id="ARBA00022737"/>
    </source>
</evidence>
<evidence type="ECO:0000256" key="7">
    <source>
        <dbReference type="PROSITE-ProRule" id="PRU00023"/>
    </source>
</evidence>
<dbReference type="PROSITE" id="PS50105">
    <property type="entry name" value="SAM_DOMAIN"/>
    <property type="match status" value="1"/>
</dbReference>
<evidence type="ECO:0000259" key="9">
    <source>
        <dbReference type="PROSITE" id="PS50105"/>
    </source>
</evidence>
<accession>A0A9N9RZA3</accession>
<dbReference type="SUPFAM" id="SSF47769">
    <property type="entry name" value="SAM/Pointed domain"/>
    <property type="match status" value="1"/>
</dbReference>
<dbReference type="Gene3D" id="3.90.228.10">
    <property type="match status" value="1"/>
</dbReference>
<feature type="repeat" description="ANK" evidence="7">
    <location>
        <begin position="72"/>
        <end position="104"/>
    </location>
</feature>
<dbReference type="PROSITE" id="PS50088">
    <property type="entry name" value="ANK_REPEAT"/>
    <property type="match status" value="15"/>
</dbReference>
<keyword evidence="2" id="KW-0548">Nucleotidyltransferase</keyword>
<organism evidence="11 12">
    <name type="scientific">Chironomus riparius</name>
    <dbReference type="NCBI Taxonomy" id="315576"/>
    <lineage>
        <taxon>Eukaryota</taxon>
        <taxon>Metazoa</taxon>
        <taxon>Ecdysozoa</taxon>
        <taxon>Arthropoda</taxon>
        <taxon>Hexapoda</taxon>
        <taxon>Insecta</taxon>
        <taxon>Pterygota</taxon>
        <taxon>Neoptera</taxon>
        <taxon>Endopterygota</taxon>
        <taxon>Diptera</taxon>
        <taxon>Nematocera</taxon>
        <taxon>Chironomoidea</taxon>
        <taxon>Chironomidae</taxon>
        <taxon>Chironominae</taxon>
        <taxon>Chironomus</taxon>
    </lineage>
</organism>
<dbReference type="GO" id="GO:0031436">
    <property type="term" value="C:BRCA1-BARD1 complex"/>
    <property type="evidence" value="ECO:0007669"/>
    <property type="project" value="TreeGrafter"/>
</dbReference>
<evidence type="ECO:0000256" key="6">
    <source>
        <dbReference type="ARBA" id="ARBA00033987"/>
    </source>
</evidence>
<evidence type="ECO:0000256" key="5">
    <source>
        <dbReference type="ARBA" id="ARBA00024347"/>
    </source>
</evidence>
<dbReference type="PANTHER" id="PTHR24171:SF8">
    <property type="entry name" value="BRCA1-ASSOCIATED RING DOMAIN PROTEIN 1"/>
    <property type="match status" value="1"/>
</dbReference>
<feature type="repeat" description="ANK" evidence="7">
    <location>
        <begin position="698"/>
        <end position="730"/>
    </location>
</feature>
<dbReference type="SUPFAM" id="SSF56399">
    <property type="entry name" value="ADP-ribosylation"/>
    <property type="match status" value="1"/>
</dbReference>
<dbReference type="Pfam" id="PF12796">
    <property type="entry name" value="Ank_2"/>
    <property type="match status" value="5"/>
</dbReference>
<feature type="domain" description="SAM" evidence="9">
    <location>
        <begin position="855"/>
        <end position="918"/>
    </location>
</feature>
<evidence type="ECO:0000256" key="8">
    <source>
        <dbReference type="RuleBase" id="RU362114"/>
    </source>
</evidence>
<dbReference type="InterPro" id="IPR036770">
    <property type="entry name" value="Ankyrin_rpt-contain_sf"/>
</dbReference>
<dbReference type="GO" id="GO:0085020">
    <property type="term" value="P:protein K6-linked ubiquitination"/>
    <property type="evidence" value="ECO:0007669"/>
    <property type="project" value="TreeGrafter"/>
</dbReference>
<keyword evidence="4 7" id="KW-0040">ANK repeat</keyword>
<gene>
    <name evidence="11" type="ORF">CHIRRI_LOCUS8531</name>
</gene>
<dbReference type="Gene3D" id="1.25.40.20">
    <property type="entry name" value="Ankyrin repeat-containing domain"/>
    <property type="match status" value="5"/>
</dbReference>
<dbReference type="EC" id="2.4.2.-" evidence="8"/>
<dbReference type="Proteomes" id="UP001153620">
    <property type="component" value="Chromosome 2"/>
</dbReference>
<reference evidence="11" key="2">
    <citation type="submission" date="2022-10" db="EMBL/GenBank/DDBJ databases">
        <authorList>
            <consortium name="ENA_rothamsted_submissions"/>
            <consortium name="culmorum"/>
            <person name="King R."/>
        </authorList>
    </citation>
    <scope>NUCLEOTIDE SEQUENCE</scope>
</reference>
<dbReference type="Pfam" id="PF00023">
    <property type="entry name" value="Ank"/>
    <property type="match status" value="4"/>
</dbReference>
<proteinExistence type="inferred from homology"/>
<dbReference type="Pfam" id="PF00644">
    <property type="entry name" value="PARP"/>
    <property type="match status" value="1"/>
</dbReference>
<feature type="repeat" description="ANK" evidence="7">
    <location>
        <begin position="258"/>
        <end position="290"/>
    </location>
</feature>
<feature type="repeat" description="ANK" evidence="7">
    <location>
        <begin position="39"/>
        <end position="71"/>
    </location>
</feature>
<dbReference type="SMART" id="SM00454">
    <property type="entry name" value="SAM"/>
    <property type="match status" value="1"/>
</dbReference>
<feature type="repeat" description="ANK" evidence="7">
    <location>
        <begin position="580"/>
        <end position="612"/>
    </location>
</feature>
<feature type="domain" description="PARP catalytic" evidence="10">
    <location>
        <begin position="936"/>
        <end position="1141"/>
    </location>
</feature>
<dbReference type="EMBL" id="OU895878">
    <property type="protein sequence ID" value="CAG9805662.1"/>
    <property type="molecule type" value="Genomic_DNA"/>
</dbReference>
<feature type="repeat" description="ANK" evidence="7">
    <location>
        <begin position="514"/>
        <end position="546"/>
    </location>
</feature>
<protein>
    <recommendedName>
        <fullName evidence="8">Poly [ADP-ribose] polymerase</fullName>
        <shortName evidence="8">PARP</shortName>
        <ecNumber evidence="8">2.4.2.-</ecNumber>
    </recommendedName>
</protein>
<evidence type="ECO:0000256" key="1">
    <source>
        <dbReference type="ARBA" id="ARBA00022676"/>
    </source>
</evidence>
<evidence type="ECO:0000256" key="2">
    <source>
        <dbReference type="ARBA" id="ARBA00022695"/>
    </source>
</evidence>
<dbReference type="GO" id="GO:0004842">
    <property type="term" value="F:ubiquitin-protein transferase activity"/>
    <property type="evidence" value="ECO:0007669"/>
    <property type="project" value="TreeGrafter"/>
</dbReference>
<dbReference type="PROSITE" id="PS51059">
    <property type="entry name" value="PARP_CATALYTIC"/>
    <property type="match status" value="1"/>
</dbReference>
<dbReference type="Gene3D" id="6.20.320.10">
    <property type="match status" value="1"/>
</dbReference>
<evidence type="ECO:0000313" key="12">
    <source>
        <dbReference type="Proteomes" id="UP001153620"/>
    </source>
</evidence>
<dbReference type="Pfam" id="PF07647">
    <property type="entry name" value="SAM_2"/>
    <property type="match status" value="1"/>
</dbReference>
<evidence type="ECO:0000313" key="11">
    <source>
        <dbReference type="EMBL" id="CAG9805662.1"/>
    </source>
</evidence>
<dbReference type="Gene3D" id="1.10.150.50">
    <property type="entry name" value="Transcription Factor, Ets-1"/>
    <property type="match status" value="1"/>
</dbReference>
<dbReference type="FunFam" id="3.90.228.10:FF:000001">
    <property type="entry name" value="Poly [ADP-ribose] polymerase tankyrase-2"/>
    <property type="match status" value="1"/>
</dbReference>
<dbReference type="OrthoDB" id="4772757at2759"/>
<dbReference type="InterPro" id="IPR001660">
    <property type="entry name" value="SAM"/>
</dbReference>
<feature type="repeat" description="ANK" evidence="7">
    <location>
        <begin position="731"/>
        <end position="763"/>
    </location>
</feature>
<feature type="repeat" description="ANK" evidence="7">
    <location>
        <begin position="547"/>
        <end position="579"/>
    </location>
</feature>
<dbReference type="InterPro" id="IPR002110">
    <property type="entry name" value="Ankyrin_rpt"/>
</dbReference>
<dbReference type="SUPFAM" id="SSF48403">
    <property type="entry name" value="Ankyrin repeat"/>
    <property type="match status" value="3"/>
</dbReference>
<dbReference type="PRINTS" id="PR01415">
    <property type="entry name" value="ANKYRIN"/>
</dbReference>
<keyword evidence="1 8" id="KW-0328">Glycosyltransferase</keyword>
<name>A0A9N9RZA3_9DIPT</name>
<keyword evidence="3" id="KW-0677">Repeat</keyword>
<evidence type="ECO:0000256" key="4">
    <source>
        <dbReference type="ARBA" id="ARBA00023043"/>
    </source>
</evidence>
<dbReference type="GO" id="GO:0016779">
    <property type="term" value="F:nucleotidyltransferase activity"/>
    <property type="evidence" value="ECO:0007669"/>
    <property type="project" value="UniProtKB-KW"/>
</dbReference>
<comment type="similarity">
    <text evidence="5">Belongs to the ARTD/PARP family.</text>
</comment>
<dbReference type="AlphaFoldDB" id="A0A9N9RZA3"/>
<dbReference type="PROSITE" id="PS50297">
    <property type="entry name" value="ANK_REP_REGION"/>
    <property type="match status" value="13"/>
</dbReference>
<dbReference type="GO" id="GO:0003950">
    <property type="term" value="F:NAD+ poly-ADP-ribosyltransferase activity"/>
    <property type="evidence" value="ECO:0007669"/>
    <property type="project" value="UniProtKB-UniRule"/>
</dbReference>
<dbReference type="InterPro" id="IPR013761">
    <property type="entry name" value="SAM/pointed_sf"/>
</dbReference>
<dbReference type="FunFam" id="1.25.40.20:FF:000356">
    <property type="entry name" value="Poly [ADP-ribose] polymerase"/>
    <property type="match status" value="1"/>
</dbReference>
<dbReference type="FunFam" id="1.25.40.20:FF:000009">
    <property type="entry name" value="Poly [ADP-ribose] polymerase"/>
    <property type="match status" value="1"/>
</dbReference>
<feature type="repeat" description="ANK" evidence="7">
    <location>
        <begin position="380"/>
        <end position="412"/>
    </location>
</feature>
<dbReference type="SMART" id="SM00248">
    <property type="entry name" value="ANK"/>
    <property type="match status" value="17"/>
</dbReference>
<feature type="repeat" description="ANK" evidence="7">
    <location>
        <begin position="192"/>
        <end position="224"/>
    </location>
</feature>
<dbReference type="PANTHER" id="PTHR24171">
    <property type="entry name" value="ANKYRIN REPEAT DOMAIN-CONTAINING PROTEIN 39-RELATED"/>
    <property type="match status" value="1"/>
</dbReference>
<reference evidence="11" key="1">
    <citation type="submission" date="2022-01" db="EMBL/GenBank/DDBJ databases">
        <authorList>
            <person name="King R."/>
        </authorList>
    </citation>
    <scope>NUCLEOTIDE SEQUENCE</scope>
</reference>
<comment type="catalytic activity">
    <reaction evidence="6">
        <text>NAD(+) + (ADP-D-ribosyl)n-acceptor = nicotinamide + (ADP-D-ribosyl)n+1-acceptor + H(+).</text>
        <dbReference type="EC" id="2.4.2.30"/>
    </reaction>
</comment>
<feature type="repeat" description="ANK" evidence="7">
    <location>
        <begin position="344"/>
        <end position="379"/>
    </location>
</feature>
<feature type="repeat" description="ANK" evidence="7">
    <location>
        <begin position="665"/>
        <end position="697"/>
    </location>
</feature>
<feature type="repeat" description="ANK" evidence="7">
    <location>
        <begin position="225"/>
        <end position="257"/>
    </location>
</feature>
<keyword evidence="12" id="KW-1185">Reference proteome</keyword>
<evidence type="ECO:0000259" key="10">
    <source>
        <dbReference type="PROSITE" id="PS51059"/>
    </source>
</evidence>
<sequence>MTDPGILRELFEACKSGDLVKVKKLMTSQNVNEIDTAGRRSSALHFASGYGRKNVVEYLLANGANINLRDDGGLNCLHNAASFGHQEVVQILLDAGADPNLQDNWGFSALHEASAKGKVEVCLALLRHGGNWNLRNSEGKTPIDLADPTTKPILTGEYRKDELLEAARLGDELKLLELLNPLNVNCHAMDGRRSTPLHLASGYNRVKVVQILLQNGADCHEKDKGGLVSLHNSASYGHLEVSQLLIKSGANVNAADLWQFTPLHEAAQKGRAEVCSLLISEGADINFLNCHNKSPLDLAPRDLQERMAYEYKGIQLLSACRECDITRVKKFLTSQTISFAHPFTGDQALHVIAMSAFPKRKQILEFLIRKGAQLNIKNKDLLSPLALSSKFANYDIMDCLIRNGANINITDGLGQTCLHQAAKDDDVQAVRLLLSHAADPDVVSLQGYTPSQVAKENVLKIFKEEKKGTKELQESTSDLESQLLEASKSGDLTTVKKIISLNSRIVNCRDSEGRNSTPLHFASGYNRVSVVEYLLEHSADVHASDKGGLVPLHNSSSYGHLEVSQMLIKYGANVNALDLWKFSPLHEASAKGKYEIVKLLLKHGADPKLKNRDNATPLDLAKDQEIADLLRGNAALLDAAKKGDLARVKKLLTSDNINCRDVAGRNSTPLHLAAGYNNYEVVEYLLENGANVNSTDKGGLIALHNASSFGHLEIAAILIKYNTQVDAVDKWGFTPLHEASQKGRTQLCSLLLAHGADPFLTNQEGQTALDLCTAEDVKSLLQDAMFARQPLNVSTSSSIPSTTTVNESTELITLPSGNQVELPVIMSMSSRSCLSPIQGIESNIDNVEEDKTVQSDYSDISSFLSKLKLEHLSELFEREQITLEILTEMGHEDLKNVGVTAYGYRHKILKGIAGMKSNRGVTTVPVTPATILIDLLTNDKEYLLVEEEMQSTIREHLRDGGNMGGVFNRYNILRIQKIQNQKLWNRYMHRRAEIAEEIGGQYNEKVLFHGSPFINAIIQKGFDERHAYIGGMFGAGIYFAENSSKSNQYVYGIGGSGCHAHHDKSCYICHRSLLLCRVALGKSFLQFTSLKISHSPPGHHSVIGRPSLGGLNFPEYVVYRGEQAYPQYLVTYQIMNDKRSDDENGTDNEMKS</sequence>
<feature type="repeat" description="ANK" evidence="7">
    <location>
        <begin position="413"/>
        <end position="445"/>
    </location>
</feature>
<dbReference type="GO" id="GO:0070531">
    <property type="term" value="C:BRCA1-A complex"/>
    <property type="evidence" value="ECO:0007669"/>
    <property type="project" value="TreeGrafter"/>
</dbReference>
<feature type="repeat" description="ANK" evidence="7">
    <location>
        <begin position="105"/>
        <end position="137"/>
    </location>
</feature>